<dbReference type="InterPro" id="IPR029060">
    <property type="entry name" value="PIN-like_dom_sf"/>
</dbReference>
<organism evidence="2 3">
    <name type="scientific">Armatimonas rosea</name>
    <dbReference type="NCBI Taxonomy" id="685828"/>
    <lineage>
        <taxon>Bacteria</taxon>
        <taxon>Bacillati</taxon>
        <taxon>Armatimonadota</taxon>
        <taxon>Armatimonadia</taxon>
        <taxon>Armatimonadales</taxon>
        <taxon>Armatimonadaceae</taxon>
        <taxon>Armatimonas</taxon>
    </lineage>
</organism>
<evidence type="ECO:0000313" key="3">
    <source>
        <dbReference type="Proteomes" id="UP000520814"/>
    </source>
</evidence>
<evidence type="ECO:0000313" key="2">
    <source>
        <dbReference type="EMBL" id="MBB6051736.1"/>
    </source>
</evidence>
<name>A0A7W9W7Z1_ARMRO</name>
<gene>
    <name evidence="2" type="ORF">HNQ39_003546</name>
</gene>
<protein>
    <submittedName>
        <fullName evidence="2">Putative nucleic acid-binding protein</fullName>
    </submittedName>
</protein>
<feature type="domain" description="PIN" evidence="1">
    <location>
        <begin position="4"/>
        <end position="115"/>
    </location>
</feature>
<comment type="caution">
    <text evidence="2">The sequence shown here is derived from an EMBL/GenBank/DDBJ whole genome shotgun (WGS) entry which is preliminary data.</text>
</comment>
<dbReference type="SUPFAM" id="SSF88723">
    <property type="entry name" value="PIN domain-like"/>
    <property type="match status" value="1"/>
</dbReference>
<keyword evidence="3" id="KW-1185">Reference proteome</keyword>
<sequence length="132" mass="14506">MAQRIMANTESIFLSTVVVREILRGAMASISEAEGNASRGKASLVQRYALLELVLARIQLFQILCYSDAAESLYQSWPKSLQRMGPNDCRIAASAVVTGITVVTRNTGDFSRIAEHEARLVFEDWASQPAAQ</sequence>
<reference evidence="2 3" key="1">
    <citation type="submission" date="2020-08" db="EMBL/GenBank/DDBJ databases">
        <title>Genomic Encyclopedia of Type Strains, Phase IV (KMG-IV): sequencing the most valuable type-strain genomes for metagenomic binning, comparative biology and taxonomic classification.</title>
        <authorList>
            <person name="Goeker M."/>
        </authorList>
    </citation>
    <scope>NUCLEOTIDE SEQUENCE [LARGE SCALE GENOMIC DNA]</scope>
    <source>
        <strain evidence="2 3">DSM 23562</strain>
    </source>
</reference>
<proteinExistence type="predicted"/>
<accession>A0A7W9W7Z1</accession>
<dbReference type="Pfam" id="PF01850">
    <property type="entry name" value="PIN"/>
    <property type="match status" value="1"/>
</dbReference>
<dbReference type="EMBL" id="JACHGW010000003">
    <property type="protein sequence ID" value="MBB6051736.1"/>
    <property type="molecule type" value="Genomic_DNA"/>
</dbReference>
<dbReference type="InterPro" id="IPR002716">
    <property type="entry name" value="PIN_dom"/>
</dbReference>
<dbReference type="Gene3D" id="3.40.50.1010">
    <property type="entry name" value="5'-nuclease"/>
    <property type="match status" value="1"/>
</dbReference>
<evidence type="ECO:0000259" key="1">
    <source>
        <dbReference type="Pfam" id="PF01850"/>
    </source>
</evidence>
<dbReference type="Proteomes" id="UP000520814">
    <property type="component" value="Unassembled WGS sequence"/>
</dbReference>
<dbReference type="AlphaFoldDB" id="A0A7W9W7Z1"/>